<dbReference type="InterPro" id="IPR000073">
    <property type="entry name" value="AB_hydrolase_1"/>
</dbReference>
<dbReference type="EMBL" id="OX459119">
    <property type="protein sequence ID" value="CAI9095715.1"/>
    <property type="molecule type" value="Genomic_DNA"/>
</dbReference>
<dbReference type="PANTHER" id="PTHR11614">
    <property type="entry name" value="PHOSPHOLIPASE-RELATED"/>
    <property type="match status" value="1"/>
</dbReference>
<name>A0AAV1CL32_OLDCO</name>
<dbReference type="AlphaFoldDB" id="A0AAV1CL32"/>
<proteinExistence type="predicted"/>
<dbReference type="InterPro" id="IPR022742">
    <property type="entry name" value="Hydrolase_4"/>
</dbReference>
<accession>A0AAV1CL32</accession>
<dbReference type="PRINTS" id="PR00111">
    <property type="entry name" value="ABHYDROLASE"/>
</dbReference>
<dbReference type="InterPro" id="IPR029058">
    <property type="entry name" value="AB_hydrolase_fold"/>
</dbReference>
<keyword evidence="3" id="KW-1185">Reference proteome</keyword>
<dbReference type="SUPFAM" id="SSF53474">
    <property type="entry name" value="alpha/beta-Hydrolases"/>
    <property type="match status" value="1"/>
</dbReference>
<gene>
    <name evidence="2" type="ORF">OLC1_LOCUS6625</name>
</gene>
<dbReference type="Gene3D" id="3.40.50.1820">
    <property type="entry name" value="alpha/beta hydrolase"/>
    <property type="match status" value="1"/>
</dbReference>
<sequence length="333" mass="37507">MAFFHPIHEANKNSPYGDLRREEFHKKHQILHKESFMINNNNMKIFTQSWQPADSTSKVPKGLVAMIHPYCSESSWLFELNAVAIAKAGYFVCALDLQGHGYSDGSPGIISDFEVLVSDSTQYFDSVRKEHPKLPAFLYGESMGGGLSIIICLRQKNEWDGLILCGSLCGVSENMMPLWPMDKLLPLTAFFAPSKRINSTKLLATEAVKEEWKKKLAMKSPNPPTSAMIPLPAITTQQTLQGMAYIQTRCRELELPLLILHGGDDKICDPQSAKFLLESAASQDKSLKIFPGMWHRLVGEPNETIELVFEIIISWIEVRAKMAKMTHYMRSSL</sequence>
<evidence type="ECO:0000313" key="3">
    <source>
        <dbReference type="Proteomes" id="UP001161247"/>
    </source>
</evidence>
<organism evidence="2 3">
    <name type="scientific">Oldenlandia corymbosa var. corymbosa</name>
    <dbReference type="NCBI Taxonomy" id="529605"/>
    <lineage>
        <taxon>Eukaryota</taxon>
        <taxon>Viridiplantae</taxon>
        <taxon>Streptophyta</taxon>
        <taxon>Embryophyta</taxon>
        <taxon>Tracheophyta</taxon>
        <taxon>Spermatophyta</taxon>
        <taxon>Magnoliopsida</taxon>
        <taxon>eudicotyledons</taxon>
        <taxon>Gunneridae</taxon>
        <taxon>Pentapetalae</taxon>
        <taxon>asterids</taxon>
        <taxon>lamiids</taxon>
        <taxon>Gentianales</taxon>
        <taxon>Rubiaceae</taxon>
        <taxon>Rubioideae</taxon>
        <taxon>Spermacoceae</taxon>
        <taxon>Hedyotis-Oldenlandia complex</taxon>
        <taxon>Oldenlandia</taxon>
    </lineage>
</organism>
<evidence type="ECO:0000259" key="1">
    <source>
        <dbReference type="Pfam" id="PF12146"/>
    </source>
</evidence>
<dbReference type="Proteomes" id="UP001161247">
    <property type="component" value="Chromosome 2"/>
</dbReference>
<dbReference type="InterPro" id="IPR051044">
    <property type="entry name" value="MAG_DAG_Lipase"/>
</dbReference>
<feature type="domain" description="Serine aminopeptidase S33" evidence="1">
    <location>
        <begin position="60"/>
        <end position="302"/>
    </location>
</feature>
<evidence type="ECO:0000313" key="2">
    <source>
        <dbReference type="EMBL" id="CAI9095715.1"/>
    </source>
</evidence>
<protein>
    <submittedName>
        <fullName evidence="2">OLC1v1031711C1</fullName>
    </submittedName>
</protein>
<dbReference type="Pfam" id="PF12146">
    <property type="entry name" value="Hydrolase_4"/>
    <property type="match status" value="1"/>
</dbReference>
<reference evidence="2" key="1">
    <citation type="submission" date="2023-03" db="EMBL/GenBank/DDBJ databases">
        <authorList>
            <person name="Julca I."/>
        </authorList>
    </citation>
    <scope>NUCLEOTIDE SEQUENCE</scope>
</reference>
<dbReference type="GO" id="GO:0016787">
    <property type="term" value="F:hydrolase activity"/>
    <property type="evidence" value="ECO:0007669"/>
    <property type="project" value="UniProtKB-ARBA"/>
</dbReference>